<feature type="region of interest" description="Disordered" evidence="1">
    <location>
        <begin position="40"/>
        <end position="66"/>
    </location>
</feature>
<evidence type="ECO:0000313" key="3">
    <source>
        <dbReference type="Proteomes" id="UP001189429"/>
    </source>
</evidence>
<dbReference type="Proteomes" id="UP001189429">
    <property type="component" value="Unassembled WGS sequence"/>
</dbReference>
<feature type="region of interest" description="Disordered" evidence="1">
    <location>
        <begin position="181"/>
        <end position="221"/>
    </location>
</feature>
<feature type="non-terminal residue" evidence="2">
    <location>
        <position position="485"/>
    </location>
</feature>
<feature type="compositionally biased region" description="Basic and acidic residues" evidence="1">
    <location>
        <begin position="210"/>
        <end position="221"/>
    </location>
</feature>
<name>A0ABN9PXG3_9DINO</name>
<dbReference type="EMBL" id="CAUYUJ010001865">
    <property type="protein sequence ID" value="CAK0797984.1"/>
    <property type="molecule type" value="Genomic_DNA"/>
</dbReference>
<accession>A0ABN9PXG3</accession>
<gene>
    <name evidence="2" type="ORF">PCOR1329_LOCUS6905</name>
</gene>
<evidence type="ECO:0000256" key="1">
    <source>
        <dbReference type="SAM" id="MobiDB-lite"/>
    </source>
</evidence>
<comment type="caution">
    <text evidence="2">The sequence shown here is derived from an EMBL/GenBank/DDBJ whole genome shotgun (WGS) entry which is preliminary data.</text>
</comment>
<organism evidence="2 3">
    <name type="scientific">Prorocentrum cordatum</name>
    <dbReference type="NCBI Taxonomy" id="2364126"/>
    <lineage>
        <taxon>Eukaryota</taxon>
        <taxon>Sar</taxon>
        <taxon>Alveolata</taxon>
        <taxon>Dinophyceae</taxon>
        <taxon>Prorocentrales</taxon>
        <taxon>Prorocentraceae</taxon>
        <taxon>Prorocentrum</taxon>
    </lineage>
</organism>
<reference evidence="2" key="1">
    <citation type="submission" date="2023-10" db="EMBL/GenBank/DDBJ databases">
        <authorList>
            <person name="Chen Y."/>
            <person name="Shah S."/>
            <person name="Dougan E. K."/>
            <person name="Thang M."/>
            <person name="Chan C."/>
        </authorList>
    </citation>
    <scope>NUCLEOTIDE SEQUENCE [LARGE SCALE GENOMIC DNA]</scope>
</reference>
<protein>
    <submittedName>
        <fullName evidence="2">Uncharacterized protein</fullName>
    </submittedName>
</protein>
<proteinExistence type="predicted"/>
<keyword evidence="3" id="KW-1185">Reference proteome</keyword>
<sequence>MGNDAGKFVSLGKPLQLFIFVEFSGSCRCFSSEVCEPDSILERPRGSGRQDVLGPQGEDSDLTPATDGDYCTTGLDCGGRGATDESSQAARRSAADCGTACGSYKAGCSSGSADFGRVGLTAIVLSNETSHLSLFRILPTRRRSAQMRLRSHVQSGVLAPAGDDGTEDLLLLTSDGRSSWFREGKSDHPGCCQRGPWPTGPPGSPGRSPRAREPPPREARRASGALVLWRAQGWGHPGPGAPVRQPPSRVPLRSMGPIFGSTSAGDSRPCALGARAGAGGGRLVAVGLENGTVGVWREAAGAPAPGAGADGPRAGWALLAAVAGPPGSSGAALATWPSARTARRGGVLFASARLWRRGGSAALWRVALGAPPELLRHQTGGGRSARVSAVDVARLGGGLHAVAVAFESAALECWGAPPSSSPGAPGTAAMLLWRVQRRGRSQLVAVSASASGVAGVGADGLVRFWALTPGGATPAAADRAPSWEA</sequence>
<evidence type="ECO:0000313" key="2">
    <source>
        <dbReference type="EMBL" id="CAK0797984.1"/>
    </source>
</evidence>